<dbReference type="InterPro" id="IPR010089">
    <property type="entry name" value="Flavoprotein_WrbA-like"/>
</dbReference>
<protein>
    <recommendedName>
        <fullName evidence="3">Flavodoxin-like domain-containing protein</fullName>
    </recommendedName>
</protein>
<dbReference type="InterPro" id="IPR029039">
    <property type="entry name" value="Flavoprotein-like_sf"/>
</dbReference>
<dbReference type="EMBL" id="HBIU01021536">
    <property type="protein sequence ID" value="CAE0631405.1"/>
    <property type="molecule type" value="Transcribed_RNA"/>
</dbReference>
<evidence type="ECO:0000256" key="2">
    <source>
        <dbReference type="SAM" id="MobiDB-lite"/>
    </source>
</evidence>
<dbReference type="Pfam" id="PF03358">
    <property type="entry name" value="FMN_red"/>
    <property type="match status" value="1"/>
</dbReference>
<dbReference type="PANTHER" id="PTHR30546:SF23">
    <property type="entry name" value="FLAVOPROTEIN-LIKE PROTEIN YCP4-RELATED"/>
    <property type="match status" value="1"/>
</dbReference>
<dbReference type="FunFam" id="3.40.50.360:FF:000001">
    <property type="entry name" value="NAD(P)H dehydrogenase (Quinone) FQR1-like"/>
    <property type="match status" value="1"/>
</dbReference>
<evidence type="ECO:0000259" key="3">
    <source>
        <dbReference type="PROSITE" id="PS50902"/>
    </source>
</evidence>
<organism evidence="4">
    <name type="scientific">Heterosigma akashiwo</name>
    <name type="common">Chromophytic alga</name>
    <name type="synonym">Heterosigma carterae</name>
    <dbReference type="NCBI Taxonomy" id="2829"/>
    <lineage>
        <taxon>Eukaryota</taxon>
        <taxon>Sar</taxon>
        <taxon>Stramenopiles</taxon>
        <taxon>Ochrophyta</taxon>
        <taxon>Raphidophyceae</taxon>
        <taxon>Chattonellales</taxon>
        <taxon>Chattonellaceae</taxon>
        <taxon>Heterosigma</taxon>
    </lineage>
</organism>
<gene>
    <name evidence="4" type="ORF">HAKA00212_LOCUS10107</name>
</gene>
<accession>A0A6V3ADJ7</accession>
<feature type="region of interest" description="Disordered" evidence="2">
    <location>
        <begin position="207"/>
        <end position="229"/>
    </location>
</feature>
<feature type="domain" description="Flavodoxin-like" evidence="3">
    <location>
        <begin position="4"/>
        <end position="191"/>
    </location>
</feature>
<dbReference type="AlphaFoldDB" id="A0A6V3ADJ7"/>
<dbReference type="InterPro" id="IPR005025">
    <property type="entry name" value="FMN_Rdtase-like_dom"/>
</dbReference>
<evidence type="ECO:0000313" key="4">
    <source>
        <dbReference type="EMBL" id="CAE0631405.1"/>
    </source>
</evidence>
<dbReference type="SUPFAM" id="SSF52218">
    <property type="entry name" value="Flavoproteins"/>
    <property type="match status" value="1"/>
</dbReference>
<dbReference type="GO" id="GO:0016020">
    <property type="term" value="C:membrane"/>
    <property type="evidence" value="ECO:0007669"/>
    <property type="project" value="TreeGrafter"/>
</dbReference>
<dbReference type="NCBIfam" id="TIGR01755">
    <property type="entry name" value="flav_wrbA"/>
    <property type="match status" value="1"/>
</dbReference>
<proteinExistence type="inferred from homology"/>
<sequence>MPKVFIVYYSMYGHIKAMADKVKEGLESSGCEVQMYQVAETLPEEVLANMGAPAKPEDPVLDVNELPNADGIIFGVPTRFGMMAAQMKAMFDATGGLWQSGALTGKPAGIFFSTGTQGGGQETTALTFVTQLAHHGMLFVPNGYTCPGTQFNMEEIHGGSPYGAGCYAGADGSRQPSELELAMAASQGAHFGGVAKALALGRAAAAGSPASPRKGKLEAAQAADAAING</sequence>
<name>A0A6V3ADJ7_HETAK</name>
<comment type="similarity">
    <text evidence="1">Belongs to the WrbA family.</text>
</comment>
<evidence type="ECO:0000256" key="1">
    <source>
        <dbReference type="ARBA" id="ARBA00006961"/>
    </source>
</evidence>
<dbReference type="InterPro" id="IPR008254">
    <property type="entry name" value="Flavodoxin/NO_synth"/>
</dbReference>
<dbReference type="GO" id="GO:0003955">
    <property type="term" value="F:NAD(P)H dehydrogenase (quinone) activity"/>
    <property type="evidence" value="ECO:0007669"/>
    <property type="project" value="InterPro"/>
</dbReference>
<dbReference type="PROSITE" id="PS50902">
    <property type="entry name" value="FLAVODOXIN_LIKE"/>
    <property type="match status" value="1"/>
</dbReference>
<dbReference type="Gene3D" id="3.40.50.360">
    <property type="match status" value="1"/>
</dbReference>
<reference evidence="4" key="1">
    <citation type="submission" date="2021-01" db="EMBL/GenBank/DDBJ databases">
        <authorList>
            <person name="Corre E."/>
            <person name="Pelletier E."/>
            <person name="Niang G."/>
            <person name="Scheremetjew M."/>
            <person name="Finn R."/>
            <person name="Kale V."/>
            <person name="Holt S."/>
            <person name="Cochrane G."/>
            <person name="Meng A."/>
            <person name="Brown T."/>
            <person name="Cohen L."/>
        </authorList>
    </citation>
    <scope>NUCLEOTIDE SEQUENCE</scope>
    <source>
        <strain evidence="4">CCMP3107</strain>
    </source>
</reference>
<dbReference type="PANTHER" id="PTHR30546">
    <property type="entry name" value="FLAVODOXIN-RELATED PROTEIN WRBA-RELATED"/>
    <property type="match status" value="1"/>
</dbReference>
<dbReference type="GO" id="GO:0010181">
    <property type="term" value="F:FMN binding"/>
    <property type="evidence" value="ECO:0007669"/>
    <property type="project" value="InterPro"/>
</dbReference>
<dbReference type="NCBIfam" id="NF002999">
    <property type="entry name" value="PRK03767.1"/>
    <property type="match status" value="1"/>
</dbReference>